<comment type="caution">
    <text evidence="3">The sequence shown here is derived from an EMBL/GenBank/DDBJ whole genome shotgun (WGS) entry which is preliminary data.</text>
</comment>
<reference evidence="3 4" key="1">
    <citation type="submission" date="2020-08" db="EMBL/GenBank/DDBJ databases">
        <title>Sequencing the genomes of 1000 actinobacteria strains.</title>
        <authorList>
            <person name="Klenk H.-P."/>
        </authorList>
    </citation>
    <scope>NUCLEOTIDE SEQUENCE [LARGE SCALE GENOMIC DNA]</scope>
    <source>
        <strain evidence="3 4">DSM 43675</strain>
    </source>
</reference>
<keyword evidence="2" id="KW-1133">Transmembrane helix</keyword>
<proteinExistence type="predicted"/>
<sequence>MTARAIDEPHRSASPLELLFDLTFVVAVAAVTARYAHHVADGHALTGLVPFLQVFFAVWWAWMNFTWFASSYDTDDVPYRLLTMVQMAGVLVIAAGVPAADGRSDYRAVAIGYLVMRTALVAQWLRAGAEDPAGRRTALRYALGIAVAQAGWILWIVAAEAGALPSSAQVSCFALLAVLELAVPRWAERAAPTAWHPHHIAERYGLFTLILFGESVLAASSGVGSALDEAGPGRPLIVVAGSGLVLLFSLWWLYFLAPAGDGLDGRRHLSYLWGYGHYGIFAGLAVLGAGLEVAVEQTGHGLRASPLAICYAVAVPTAVFVLLLWIVHRPLLAEPVPRPAVALCGAAAVLLLPLAAPRAGTVPVVAGIAAVCALMAGVTVALGTGEKGARPRPEPLSENVAPAPRPARGSSRDAGQVSQKARVGHTRAPSEGPERTGPSKGAPGTSSAFSGGGDGVGSPAAVPRAVRARTSFRRRRARRRSAWRRRSSACP</sequence>
<keyword evidence="4" id="KW-1185">Reference proteome</keyword>
<keyword evidence="2" id="KW-0472">Membrane</keyword>
<dbReference type="Pfam" id="PF06772">
    <property type="entry name" value="LtrA"/>
    <property type="match status" value="1"/>
</dbReference>
<dbReference type="Proteomes" id="UP000546324">
    <property type="component" value="Unassembled WGS sequence"/>
</dbReference>
<accession>A0A7X0KYH6</accession>
<dbReference type="AlphaFoldDB" id="A0A7X0KYH6"/>
<organism evidence="3 4">
    <name type="scientific">Actinomadura coerulea</name>
    <dbReference type="NCBI Taxonomy" id="46159"/>
    <lineage>
        <taxon>Bacteria</taxon>
        <taxon>Bacillati</taxon>
        <taxon>Actinomycetota</taxon>
        <taxon>Actinomycetes</taxon>
        <taxon>Streptosporangiales</taxon>
        <taxon>Thermomonosporaceae</taxon>
        <taxon>Actinomadura</taxon>
    </lineage>
</organism>
<dbReference type="PANTHER" id="PTHR36840">
    <property type="entry name" value="BLL5714 PROTEIN"/>
    <property type="match status" value="1"/>
</dbReference>
<feature type="transmembrane region" description="Helical" evidence="2">
    <location>
        <begin position="339"/>
        <end position="356"/>
    </location>
</feature>
<feature type="transmembrane region" description="Helical" evidence="2">
    <location>
        <begin position="138"/>
        <end position="158"/>
    </location>
</feature>
<feature type="transmembrane region" description="Helical" evidence="2">
    <location>
        <begin position="48"/>
        <end position="69"/>
    </location>
</feature>
<feature type="transmembrane region" description="Helical" evidence="2">
    <location>
        <begin position="204"/>
        <end position="224"/>
    </location>
</feature>
<dbReference type="PANTHER" id="PTHR36840:SF1">
    <property type="entry name" value="BLL5714 PROTEIN"/>
    <property type="match status" value="1"/>
</dbReference>
<gene>
    <name evidence="3" type="ORF">BKA00_002344</name>
</gene>
<feature type="compositionally biased region" description="Basic residues" evidence="1">
    <location>
        <begin position="466"/>
        <end position="491"/>
    </location>
</feature>
<feature type="region of interest" description="Disordered" evidence="1">
    <location>
        <begin position="385"/>
        <end position="491"/>
    </location>
</feature>
<protein>
    <submittedName>
        <fullName evidence="3">Low temperature requirement protein LtrA</fullName>
    </submittedName>
</protein>
<feature type="transmembrane region" description="Helical" evidence="2">
    <location>
        <begin position="269"/>
        <end position="291"/>
    </location>
</feature>
<feature type="transmembrane region" description="Helical" evidence="2">
    <location>
        <begin position="18"/>
        <end position="36"/>
    </location>
</feature>
<evidence type="ECO:0000313" key="3">
    <source>
        <dbReference type="EMBL" id="MBB6395430.1"/>
    </source>
</evidence>
<evidence type="ECO:0000313" key="4">
    <source>
        <dbReference type="Proteomes" id="UP000546324"/>
    </source>
</evidence>
<dbReference type="EMBL" id="JACHMQ010000001">
    <property type="protein sequence ID" value="MBB6395430.1"/>
    <property type="molecule type" value="Genomic_DNA"/>
</dbReference>
<evidence type="ECO:0000256" key="2">
    <source>
        <dbReference type="SAM" id="Phobius"/>
    </source>
</evidence>
<feature type="transmembrane region" description="Helical" evidence="2">
    <location>
        <begin position="236"/>
        <end position="257"/>
    </location>
</feature>
<dbReference type="InterPro" id="IPR010640">
    <property type="entry name" value="Low_temperature_requirement_A"/>
</dbReference>
<feature type="transmembrane region" description="Helical" evidence="2">
    <location>
        <begin position="303"/>
        <end position="327"/>
    </location>
</feature>
<name>A0A7X0KYH6_9ACTN</name>
<keyword evidence="2" id="KW-0812">Transmembrane</keyword>
<feature type="transmembrane region" description="Helical" evidence="2">
    <location>
        <begin position="362"/>
        <end position="382"/>
    </location>
</feature>
<evidence type="ECO:0000256" key="1">
    <source>
        <dbReference type="SAM" id="MobiDB-lite"/>
    </source>
</evidence>
<feature type="transmembrane region" description="Helical" evidence="2">
    <location>
        <begin position="81"/>
        <end position="100"/>
    </location>
</feature>